<dbReference type="Pfam" id="PF00589">
    <property type="entry name" value="Phage_integrase"/>
    <property type="match status" value="1"/>
</dbReference>
<keyword evidence="9" id="KW-1185">Reference proteome</keyword>
<accession>A0A011QI04</accession>
<dbReference type="GO" id="GO:0015074">
    <property type="term" value="P:DNA integration"/>
    <property type="evidence" value="ECO:0007669"/>
    <property type="project" value="UniProtKB-KW"/>
</dbReference>
<dbReference type="Proteomes" id="UP000022141">
    <property type="component" value="Unassembled WGS sequence"/>
</dbReference>
<evidence type="ECO:0000259" key="6">
    <source>
        <dbReference type="PROSITE" id="PS51898"/>
    </source>
</evidence>
<dbReference type="InterPro" id="IPR002104">
    <property type="entry name" value="Integrase_catalytic"/>
</dbReference>
<organism evidence="8 9">
    <name type="scientific">Accumulibacter regalis</name>
    <dbReference type="NCBI Taxonomy" id="522306"/>
    <lineage>
        <taxon>Bacteria</taxon>
        <taxon>Pseudomonadati</taxon>
        <taxon>Pseudomonadota</taxon>
        <taxon>Betaproteobacteria</taxon>
        <taxon>Candidatus Accumulibacter</taxon>
    </lineage>
</organism>
<evidence type="ECO:0000256" key="3">
    <source>
        <dbReference type="ARBA" id="ARBA00023125"/>
    </source>
</evidence>
<evidence type="ECO:0000313" key="8">
    <source>
        <dbReference type="EMBL" id="EXI88937.1"/>
    </source>
</evidence>
<keyword evidence="4" id="KW-0233">DNA recombination</keyword>
<name>A0A011QI04_ACCRE</name>
<dbReference type="PANTHER" id="PTHR30349">
    <property type="entry name" value="PHAGE INTEGRASE-RELATED"/>
    <property type="match status" value="1"/>
</dbReference>
<dbReference type="Pfam" id="PF02899">
    <property type="entry name" value="Phage_int_SAM_1"/>
    <property type="match status" value="1"/>
</dbReference>
<dbReference type="InterPro" id="IPR044068">
    <property type="entry name" value="CB"/>
</dbReference>
<comment type="caution">
    <text evidence="8">The sequence shown here is derived from an EMBL/GenBank/DDBJ whole genome shotgun (WGS) entry which is preliminary data.</text>
</comment>
<dbReference type="GO" id="GO:0006310">
    <property type="term" value="P:DNA recombination"/>
    <property type="evidence" value="ECO:0007669"/>
    <property type="project" value="UniProtKB-KW"/>
</dbReference>
<evidence type="ECO:0000313" key="9">
    <source>
        <dbReference type="Proteomes" id="UP000022141"/>
    </source>
</evidence>
<dbReference type="PANTHER" id="PTHR30349:SF41">
    <property type="entry name" value="INTEGRASE_RECOMBINASE PROTEIN MJ0367-RELATED"/>
    <property type="match status" value="1"/>
</dbReference>
<feature type="domain" description="Tyr recombinase" evidence="6">
    <location>
        <begin position="127"/>
        <end position="312"/>
    </location>
</feature>
<dbReference type="InterPro" id="IPR010998">
    <property type="entry name" value="Integrase_recombinase_N"/>
</dbReference>
<comment type="similarity">
    <text evidence="1">Belongs to the 'phage' integrase family.</text>
</comment>
<evidence type="ECO:0000256" key="2">
    <source>
        <dbReference type="ARBA" id="ARBA00022908"/>
    </source>
</evidence>
<dbReference type="eggNOG" id="COG4974">
    <property type="taxonomic scope" value="Bacteria"/>
</dbReference>
<feature type="domain" description="Core-binding (CB)" evidence="7">
    <location>
        <begin position="10"/>
        <end position="103"/>
    </location>
</feature>
<keyword evidence="2" id="KW-0229">DNA integration</keyword>
<dbReference type="InterPro" id="IPR050090">
    <property type="entry name" value="Tyrosine_recombinase_XerCD"/>
</dbReference>
<dbReference type="EMBL" id="JEMY01000023">
    <property type="protein sequence ID" value="EXI88937.1"/>
    <property type="molecule type" value="Genomic_DNA"/>
</dbReference>
<evidence type="ECO:0000256" key="1">
    <source>
        <dbReference type="ARBA" id="ARBA00008857"/>
    </source>
</evidence>
<evidence type="ECO:0000259" key="7">
    <source>
        <dbReference type="PROSITE" id="PS51900"/>
    </source>
</evidence>
<dbReference type="InterPro" id="IPR004107">
    <property type="entry name" value="Integrase_SAM-like_N"/>
</dbReference>
<reference evidence="8" key="1">
    <citation type="submission" date="2014-02" db="EMBL/GenBank/DDBJ databases">
        <title>Expanding our view of genomic diversity in Candidatus Accumulibacter clades.</title>
        <authorList>
            <person name="Skennerton C.T."/>
            <person name="Barr J.J."/>
            <person name="Slater F.R."/>
            <person name="Bond P.L."/>
            <person name="Tyson G.W."/>
        </authorList>
    </citation>
    <scope>NUCLEOTIDE SEQUENCE [LARGE SCALE GENOMIC DNA]</scope>
</reference>
<sequence length="337" mass="38506">MRDLSPPKPPSFAALVQQFFTEYLVTQRAVSPRTIASYRDAWLLFLAFVEQSIGKAPTALRLADIGPDLILAFLDHLEQERHNSVRSRNLRLTALRAFLKFAGRHDVTSLHSIERALAVPMKRFERPVLGFLSPEEMLAVLGEPGESWTSRRDHLLLALLYNTGARVSEIIEVRVADVVLDGVPLVHLHGKGRKQRAIPLSKTTAREIRYWLRANRSPRGEASLLPNRKGQPMTRSNVEQRLELAVARASTEHPGLRDKRITPHIIRHTTAMHMLQSRVPFSTIALWLGHESANTTHRYVKATLAMKEEALARLEEPKTKMRRYRPRDELLEFLRQL</sequence>
<dbReference type="PROSITE" id="PS51898">
    <property type="entry name" value="TYR_RECOMBINASE"/>
    <property type="match status" value="1"/>
</dbReference>
<dbReference type="InterPro" id="IPR011010">
    <property type="entry name" value="DNA_brk_join_enz"/>
</dbReference>
<dbReference type="STRING" id="1454004.AW11_01873"/>
<dbReference type="InterPro" id="IPR013762">
    <property type="entry name" value="Integrase-like_cat_sf"/>
</dbReference>
<dbReference type="PATRIC" id="fig|1454004.3.peg.1934"/>
<gene>
    <name evidence="8" type="primary">xerC_1</name>
    <name evidence="8" type="ORF">AW11_01873</name>
</gene>
<dbReference type="PROSITE" id="PS51900">
    <property type="entry name" value="CB"/>
    <property type="match status" value="1"/>
</dbReference>
<evidence type="ECO:0000256" key="4">
    <source>
        <dbReference type="ARBA" id="ARBA00023172"/>
    </source>
</evidence>
<proteinExistence type="inferred from homology"/>
<protein>
    <submittedName>
        <fullName evidence="8">Tyrosine recombinase XerC</fullName>
    </submittedName>
</protein>
<keyword evidence="3 5" id="KW-0238">DNA-binding</keyword>
<dbReference type="SUPFAM" id="SSF56349">
    <property type="entry name" value="DNA breaking-rejoining enzymes"/>
    <property type="match status" value="1"/>
</dbReference>
<dbReference type="Gene3D" id="1.10.150.130">
    <property type="match status" value="1"/>
</dbReference>
<dbReference type="Gene3D" id="1.10.443.10">
    <property type="entry name" value="Intergrase catalytic core"/>
    <property type="match status" value="1"/>
</dbReference>
<dbReference type="GO" id="GO:0003677">
    <property type="term" value="F:DNA binding"/>
    <property type="evidence" value="ECO:0007669"/>
    <property type="project" value="UniProtKB-UniRule"/>
</dbReference>
<evidence type="ECO:0000256" key="5">
    <source>
        <dbReference type="PROSITE-ProRule" id="PRU01248"/>
    </source>
</evidence>
<dbReference type="AlphaFoldDB" id="A0A011QI04"/>